<feature type="signal peptide" evidence="1">
    <location>
        <begin position="1"/>
        <end position="17"/>
    </location>
</feature>
<evidence type="ECO:0000313" key="3">
    <source>
        <dbReference type="WBParaSite" id="BXY_0348000.1"/>
    </source>
</evidence>
<protein>
    <submittedName>
        <fullName evidence="3">Glycoprotein</fullName>
    </submittedName>
</protein>
<organism evidence="2 3">
    <name type="scientific">Bursaphelenchus xylophilus</name>
    <name type="common">Pinewood nematode worm</name>
    <name type="synonym">Aphelenchoides xylophilus</name>
    <dbReference type="NCBI Taxonomy" id="6326"/>
    <lineage>
        <taxon>Eukaryota</taxon>
        <taxon>Metazoa</taxon>
        <taxon>Ecdysozoa</taxon>
        <taxon>Nematoda</taxon>
        <taxon>Chromadorea</taxon>
        <taxon>Rhabditida</taxon>
        <taxon>Tylenchina</taxon>
        <taxon>Tylenchomorpha</taxon>
        <taxon>Aphelenchoidea</taxon>
        <taxon>Aphelenchoididae</taxon>
        <taxon>Bursaphelenchus</taxon>
    </lineage>
</organism>
<dbReference type="WBParaSite" id="BXY_0348000.1">
    <property type="protein sequence ID" value="BXY_0348000.1"/>
    <property type="gene ID" value="BXY_0348000"/>
</dbReference>
<proteinExistence type="predicted"/>
<accession>A0A1I7RRY0</accession>
<dbReference type="Proteomes" id="UP000095284">
    <property type="component" value="Unplaced"/>
</dbReference>
<feature type="chain" id="PRO_5009304719" evidence="1">
    <location>
        <begin position="18"/>
        <end position="546"/>
    </location>
</feature>
<evidence type="ECO:0000256" key="1">
    <source>
        <dbReference type="SAM" id="SignalP"/>
    </source>
</evidence>
<evidence type="ECO:0000313" key="2">
    <source>
        <dbReference type="Proteomes" id="UP000095284"/>
    </source>
</evidence>
<keyword evidence="1" id="KW-0732">Signal</keyword>
<name>A0A1I7RRY0_BURXY</name>
<sequence length="546" mass="62362">MWVVFYLSLFLPLRIEATASQHSIKALMKNIEGHPLHRVIECKENRSQCVTVVVSSRDCGYMAFATPEDHKLPWQCSLKIKDTVEKFAKEVVGHGMSKIYAPKNVLVFVSSHDLNKAMIDPLPSEYKGSGQPRKGELMLIPVNFTSTPNNGPVFNGTDIFSSFYGDLYVRKEGSQYKSCLPPSSTHRPYNCYIRQSQLCVMISRDVGYTNLVRLESRNGCAAIETGVDPGDEWKSFFVYGGLFERISAPNRKETGPKCCKIKFGVLREETGMHVIQNEVWCSSTISEEFKKDFSIHCGLESNDITLESIATLCEYDVTYDVQHNSFKVINARPLYKVAPKYYENVCFYSSTVSSENKNLIMPLYKCHIRVDHEFVNVSIDEISNIIGENIRETYDRDFDNGRVPSRLISSAASYHKTCLHTDMSMEERFWSVDFILSVFCYFVHKLDDYEIIQTGIYLPAQYNYSLINSRASPQVQYICDPDNWTPENWIDGCFCSFGHFVPAEQGPQNACCCSVLNYRDFMHAYQKAIHSLPKGKNRNRTSNQSE</sequence>
<reference evidence="3" key="1">
    <citation type="submission" date="2016-11" db="UniProtKB">
        <authorList>
            <consortium name="WormBaseParasite"/>
        </authorList>
    </citation>
    <scope>IDENTIFICATION</scope>
</reference>
<dbReference type="AlphaFoldDB" id="A0A1I7RRY0"/>